<evidence type="ECO:0000256" key="5">
    <source>
        <dbReference type="ARBA" id="ARBA00007383"/>
    </source>
</evidence>
<keyword evidence="13 14" id="KW-0464">Manganese</keyword>
<evidence type="ECO:0000256" key="11">
    <source>
        <dbReference type="ARBA" id="ARBA00022759"/>
    </source>
</evidence>
<comment type="cofactor">
    <cofactor evidence="2">
        <name>Mg(2+)</name>
        <dbReference type="ChEBI" id="CHEBI:18420"/>
    </cofactor>
</comment>
<feature type="binding site" evidence="14 15">
    <location>
        <position position="23"/>
    </location>
    <ligand>
        <name>a divalent metal cation</name>
        <dbReference type="ChEBI" id="CHEBI:60240"/>
    </ligand>
</feature>
<feature type="binding site" evidence="14 15">
    <location>
        <position position="119"/>
    </location>
    <ligand>
        <name>a divalent metal cation</name>
        <dbReference type="ChEBI" id="CHEBI:60240"/>
    </ligand>
</feature>
<dbReference type="Gene3D" id="3.30.420.10">
    <property type="entry name" value="Ribonuclease H-like superfamily/Ribonuclease H"/>
    <property type="match status" value="1"/>
</dbReference>
<keyword evidence="11 14" id="KW-0255">Endonuclease</keyword>
<keyword evidence="17" id="KW-0472">Membrane</keyword>
<dbReference type="InterPro" id="IPR001352">
    <property type="entry name" value="RNase_HII/HIII"/>
</dbReference>
<evidence type="ECO:0000256" key="14">
    <source>
        <dbReference type="HAMAP-Rule" id="MF_00052"/>
    </source>
</evidence>
<gene>
    <name evidence="14" type="primary">rnhB</name>
    <name evidence="19" type="ORF">AVDCRST_MAG26-3774</name>
</gene>
<evidence type="ECO:0000256" key="12">
    <source>
        <dbReference type="ARBA" id="ARBA00022801"/>
    </source>
</evidence>
<comment type="subcellular location">
    <subcellularLocation>
        <location evidence="4 14">Cytoplasm</location>
    </subcellularLocation>
</comment>
<evidence type="ECO:0000313" key="19">
    <source>
        <dbReference type="EMBL" id="CAA9286480.1"/>
    </source>
</evidence>
<comment type="catalytic activity">
    <reaction evidence="1 14 15 16">
        <text>Endonucleolytic cleavage to 5'-phosphomonoester.</text>
        <dbReference type="EC" id="3.1.26.4"/>
    </reaction>
</comment>
<comment type="similarity">
    <text evidence="5 14 16">Belongs to the RNase HII family.</text>
</comment>
<keyword evidence="9 14" id="KW-0540">Nuclease</keyword>
<dbReference type="Pfam" id="PF01351">
    <property type="entry name" value="RNase_HII"/>
    <property type="match status" value="1"/>
</dbReference>
<evidence type="ECO:0000256" key="7">
    <source>
        <dbReference type="ARBA" id="ARBA00019179"/>
    </source>
</evidence>
<keyword evidence="17" id="KW-0812">Transmembrane</keyword>
<dbReference type="InterPro" id="IPR022898">
    <property type="entry name" value="RNase_HII"/>
</dbReference>
<proteinExistence type="inferred from homology"/>
<keyword evidence="17" id="KW-1133">Transmembrane helix</keyword>
<keyword evidence="12 14" id="KW-0378">Hydrolase</keyword>
<protein>
    <recommendedName>
        <fullName evidence="7 14">Ribonuclease HII</fullName>
        <shortName evidence="14">RNase HII</shortName>
        <ecNumber evidence="6 14">3.1.26.4</ecNumber>
    </recommendedName>
</protein>
<evidence type="ECO:0000256" key="4">
    <source>
        <dbReference type="ARBA" id="ARBA00004496"/>
    </source>
</evidence>
<dbReference type="GO" id="GO:0043137">
    <property type="term" value="P:DNA replication, removal of RNA primer"/>
    <property type="evidence" value="ECO:0007669"/>
    <property type="project" value="TreeGrafter"/>
</dbReference>
<evidence type="ECO:0000256" key="3">
    <source>
        <dbReference type="ARBA" id="ARBA00004065"/>
    </source>
</evidence>
<dbReference type="GO" id="GO:0006298">
    <property type="term" value="P:mismatch repair"/>
    <property type="evidence" value="ECO:0007669"/>
    <property type="project" value="TreeGrafter"/>
</dbReference>
<dbReference type="EC" id="3.1.26.4" evidence="6 14"/>
<dbReference type="EMBL" id="CADCTK010000875">
    <property type="protein sequence ID" value="CAA9286480.1"/>
    <property type="molecule type" value="Genomic_DNA"/>
</dbReference>
<dbReference type="AlphaFoldDB" id="A0A6J4JSQ9"/>
<feature type="domain" description="RNase H type-2" evidence="18">
    <location>
        <begin position="16"/>
        <end position="207"/>
    </location>
</feature>
<dbReference type="PANTHER" id="PTHR10954:SF18">
    <property type="entry name" value="RIBONUCLEASE HII"/>
    <property type="match status" value="1"/>
</dbReference>
<feature type="binding site" evidence="14 15">
    <location>
        <position position="22"/>
    </location>
    <ligand>
        <name>a divalent metal cation</name>
        <dbReference type="ChEBI" id="CHEBI:60240"/>
    </ligand>
</feature>
<dbReference type="CDD" id="cd07182">
    <property type="entry name" value="RNase_HII_bacteria_HII_like"/>
    <property type="match status" value="1"/>
</dbReference>
<reference evidence="19" key="1">
    <citation type="submission" date="2020-02" db="EMBL/GenBank/DDBJ databases">
        <authorList>
            <person name="Meier V. D."/>
        </authorList>
    </citation>
    <scope>NUCLEOTIDE SEQUENCE</scope>
    <source>
        <strain evidence="19">AVDCRST_MAG26</strain>
    </source>
</reference>
<evidence type="ECO:0000256" key="17">
    <source>
        <dbReference type="SAM" id="Phobius"/>
    </source>
</evidence>
<dbReference type="InterPro" id="IPR036397">
    <property type="entry name" value="RNaseH_sf"/>
</dbReference>
<dbReference type="GO" id="GO:0003723">
    <property type="term" value="F:RNA binding"/>
    <property type="evidence" value="ECO:0007669"/>
    <property type="project" value="UniProtKB-UniRule"/>
</dbReference>
<comment type="function">
    <text evidence="3 14 16">Endonuclease that specifically degrades the RNA of RNA-DNA hybrids.</text>
</comment>
<evidence type="ECO:0000256" key="8">
    <source>
        <dbReference type="ARBA" id="ARBA00022490"/>
    </source>
</evidence>
<dbReference type="InterPro" id="IPR024567">
    <property type="entry name" value="RNase_HII/HIII_dom"/>
</dbReference>
<accession>A0A6J4JSQ9</accession>
<keyword evidence="8 14" id="KW-0963">Cytoplasm</keyword>
<dbReference type="HAMAP" id="MF_00052_B">
    <property type="entry name" value="RNase_HII_B"/>
    <property type="match status" value="1"/>
</dbReference>
<dbReference type="GO" id="GO:0030145">
    <property type="term" value="F:manganese ion binding"/>
    <property type="evidence" value="ECO:0007669"/>
    <property type="project" value="UniProtKB-UniRule"/>
</dbReference>
<dbReference type="GO" id="GO:0004523">
    <property type="term" value="F:RNA-DNA hybrid ribonuclease activity"/>
    <property type="evidence" value="ECO:0007669"/>
    <property type="project" value="UniProtKB-UniRule"/>
</dbReference>
<evidence type="ECO:0000256" key="1">
    <source>
        <dbReference type="ARBA" id="ARBA00000077"/>
    </source>
</evidence>
<feature type="transmembrane region" description="Helical" evidence="17">
    <location>
        <begin position="68"/>
        <end position="89"/>
    </location>
</feature>
<evidence type="ECO:0000256" key="13">
    <source>
        <dbReference type="ARBA" id="ARBA00023211"/>
    </source>
</evidence>
<dbReference type="GO" id="GO:0032299">
    <property type="term" value="C:ribonuclease H2 complex"/>
    <property type="evidence" value="ECO:0007669"/>
    <property type="project" value="TreeGrafter"/>
</dbReference>
<dbReference type="PANTHER" id="PTHR10954">
    <property type="entry name" value="RIBONUCLEASE H2 SUBUNIT A"/>
    <property type="match status" value="1"/>
</dbReference>
<evidence type="ECO:0000256" key="6">
    <source>
        <dbReference type="ARBA" id="ARBA00012180"/>
    </source>
</evidence>
<name>A0A6J4JSQ9_9CHLR</name>
<dbReference type="SUPFAM" id="SSF53098">
    <property type="entry name" value="Ribonuclease H-like"/>
    <property type="match status" value="1"/>
</dbReference>
<evidence type="ECO:0000256" key="15">
    <source>
        <dbReference type="PROSITE-ProRule" id="PRU01319"/>
    </source>
</evidence>
<keyword evidence="10 14" id="KW-0479">Metal-binding</keyword>
<evidence type="ECO:0000256" key="2">
    <source>
        <dbReference type="ARBA" id="ARBA00001946"/>
    </source>
</evidence>
<comment type="cofactor">
    <cofactor evidence="14 15">
        <name>Mn(2+)</name>
        <dbReference type="ChEBI" id="CHEBI:29035"/>
    </cofactor>
    <cofactor evidence="14 15">
        <name>Mg(2+)</name>
        <dbReference type="ChEBI" id="CHEBI:18420"/>
    </cofactor>
    <text evidence="14 15">Manganese or magnesium. Binds 1 divalent metal ion per monomer in the absence of substrate. May bind a second metal ion after substrate binding.</text>
</comment>
<dbReference type="NCBIfam" id="NF000595">
    <property type="entry name" value="PRK00015.1-3"/>
    <property type="match status" value="1"/>
</dbReference>
<evidence type="ECO:0000259" key="18">
    <source>
        <dbReference type="PROSITE" id="PS51975"/>
    </source>
</evidence>
<dbReference type="GO" id="GO:0005737">
    <property type="term" value="C:cytoplasm"/>
    <property type="evidence" value="ECO:0007669"/>
    <property type="project" value="UniProtKB-SubCell"/>
</dbReference>
<organism evidence="19">
    <name type="scientific">uncultured Chloroflexia bacterium</name>
    <dbReference type="NCBI Taxonomy" id="1672391"/>
    <lineage>
        <taxon>Bacteria</taxon>
        <taxon>Bacillati</taxon>
        <taxon>Chloroflexota</taxon>
        <taxon>Chloroflexia</taxon>
        <taxon>environmental samples</taxon>
    </lineage>
</organism>
<evidence type="ECO:0000256" key="9">
    <source>
        <dbReference type="ARBA" id="ARBA00022722"/>
    </source>
</evidence>
<evidence type="ECO:0000256" key="16">
    <source>
        <dbReference type="RuleBase" id="RU003515"/>
    </source>
</evidence>
<sequence>MPTCEIEHALRRQGYACIGGVDEVGRGCWAGPVVAAVVVLREEALARPELLQGIDDSKRLAPHIRDALLPRVAALASGIGIGVVPAFLIDTLGIVRATRLAMELAVLQLPGLPSALIVDALHLPGLPVAQTSLNGADHLSFSVAAASIVAKTARDRRMAELEHRSPRYGYARHKGYGTPEHRAALRRWGPSNEHRHSFRPLWNTEDA</sequence>
<evidence type="ECO:0000256" key="10">
    <source>
        <dbReference type="ARBA" id="ARBA00022723"/>
    </source>
</evidence>
<dbReference type="InterPro" id="IPR012337">
    <property type="entry name" value="RNaseH-like_sf"/>
</dbReference>
<dbReference type="PROSITE" id="PS51975">
    <property type="entry name" value="RNASE_H_2"/>
    <property type="match status" value="1"/>
</dbReference>